<comment type="similarity">
    <text evidence="2 7">Belongs to the Mediator complex subunit 14 family.</text>
</comment>
<reference evidence="11" key="1">
    <citation type="submission" date="2022-11" db="UniProtKB">
        <authorList>
            <consortium name="WormBaseParasite"/>
        </authorList>
    </citation>
    <scope>IDENTIFICATION</scope>
</reference>
<keyword evidence="3 7" id="KW-0805">Transcription regulation</keyword>
<accession>A0A915ITZ7</accession>
<evidence type="ECO:0000256" key="1">
    <source>
        <dbReference type="ARBA" id="ARBA00004123"/>
    </source>
</evidence>
<dbReference type="OMA" id="WPRITIY"/>
<evidence type="ECO:0000259" key="8">
    <source>
        <dbReference type="Pfam" id="PF08638"/>
    </source>
</evidence>
<evidence type="ECO:0000259" key="9">
    <source>
        <dbReference type="Pfam" id="PF22981"/>
    </source>
</evidence>
<dbReference type="InterPro" id="IPR013947">
    <property type="entry name" value="Mediator_Med14"/>
</dbReference>
<dbReference type="GO" id="GO:0016592">
    <property type="term" value="C:mediator complex"/>
    <property type="evidence" value="ECO:0007669"/>
    <property type="project" value="UniProtKB-UniRule"/>
</dbReference>
<feature type="domain" description="Mediator of RNA polymerase II transcription subunit 14 RM2" evidence="9">
    <location>
        <begin position="271"/>
        <end position="341"/>
    </location>
</feature>
<keyword evidence="4 7" id="KW-0010">Activator</keyword>
<dbReference type="GO" id="GO:0003712">
    <property type="term" value="F:transcription coregulator activity"/>
    <property type="evidence" value="ECO:0007669"/>
    <property type="project" value="UniProtKB-UniRule"/>
</dbReference>
<comment type="subcellular location">
    <subcellularLocation>
        <location evidence="1 7">Nucleus</location>
    </subcellularLocation>
</comment>
<evidence type="ECO:0000256" key="6">
    <source>
        <dbReference type="ARBA" id="ARBA00023242"/>
    </source>
</evidence>
<dbReference type="InterPro" id="IPR055122">
    <property type="entry name" value="Med14_N"/>
</dbReference>
<evidence type="ECO:0000256" key="3">
    <source>
        <dbReference type="ARBA" id="ARBA00023015"/>
    </source>
</evidence>
<evidence type="ECO:0000256" key="4">
    <source>
        <dbReference type="ARBA" id="ARBA00023159"/>
    </source>
</evidence>
<dbReference type="PANTHER" id="PTHR12809">
    <property type="entry name" value="MEDIATOR COMPLEX SUBUNIT"/>
    <property type="match status" value="1"/>
</dbReference>
<dbReference type="WBParaSite" id="nRc.2.0.1.t17297-RA">
    <property type="protein sequence ID" value="nRc.2.0.1.t17297-RA"/>
    <property type="gene ID" value="nRc.2.0.1.g17297"/>
</dbReference>
<dbReference type="PANTHER" id="PTHR12809:SF2">
    <property type="entry name" value="MEDIATOR OF RNA POLYMERASE II TRANSCRIPTION SUBUNIT 14"/>
    <property type="match status" value="1"/>
</dbReference>
<dbReference type="Pfam" id="PF08638">
    <property type="entry name" value="Med14"/>
    <property type="match status" value="1"/>
</dbReference>
<evidence type="ECO:0000313" key="10">
    <source>
        <dbReference type="Proteomes" id="UP000887565"/>
    </source>
</evidence>
<evidence type="ECO:0000313" key="11">
    <source>
        <dbReference type="WBParaSite" id="nRc.2.0.1.t17297-RA"/>
    </source>
</evidence>
<keyword evidence="6 7" id="KW-0539">Nucleus</keyword>
<organism evidence="10 11">
    <name type="scientific">Romanomermis culicivorax</name>
    <name type="common">Nematode worm</name>
    <dbReference type="NCBI Taxonomy" id="13658"/>
    <lineage>
        <taxon>Eukaryota</taxon>
        <taxon>Metazoa</taxon>
        <taxon>Ecdysozoa</taxon>
        <taxon>Nematoda</taxon>
        <taxon>Enoplea</taxon>
        <taxon>Dorylaimia</taxon>
        <taxon>Mermithida</taxon>
        <taxon>Mermithoidea</taxon>
        <taxon>Mermithidae</taxon>
        <taxon>Romanomermis</taxon>
    </lineage>
</organism>
<dbReference type="GO" id="GO:0070847">
    <property type="term" value="C:core mediator complex"/>
    <property type="evidence" value="ECO:0007669"/>
    <property type="project" value="TreeGrafter"/>
</dbReference>
<keyword evidence="5 7" id="KW-0804">Transcription</keyword>
<evidence type="ECO:0000256" key="2">
    <source>
        <dbReference type="ARBA" id="ARBA00007813"/>
    </source>
</evidence>
<name>A0A915ITZ7_ROMCU</name>
<evidence type="ECO:0000256" key="5">
    <source>
        <dbReference type="ARBA" id="ARBA00023163"/>
    </source>
</evidence>
<comment type="subunit">
    <text evidence="7">Component of the Mediator complex.</text>
</comment>
<feature type="domain" description="Mediator complex subunit MED14 N-terminal" evidence="8">
    <location>
        <begin position="71"/>
        <end position="190"/>
    </location>
</feature>
<dbReference type="Pfam" id="PF22981">
    <property type="entry name" value="RM2_Med14"/>
    <property type="match status" value="1"/>
</dbReference>
<comment type="function">
    <text evidence="7">Component of the Mediator complex, a coactivator involved in the regulated transcription of nearly all RNA polymerase II-dependent genes. Mediator functions as a bridge to convey information from gene-specific regulatory proteins to the basal RNA polymerase II transcription machinery. Mediator is recruited to promoters by direct interactions with regulatory proteins and serves as a scaffold for the assembly of a functional preinitiation complex with RNA polymerase II and the general transcription factors.</text>
</comment>
<keyword evidence="10" id="KW-1185">Reference proteome</keyword>
<dbReference type="GO" id="GO:0006357">
    <property type="term" value="P:regulation of transcription by RNA polymerase II"/>
    <property type="evidence" value="ECO:0007669"/>
    <property type="project" value="InterPro"/>
</dbReference>
<dbReference type="AlphaFoldDB" id="A0A915ITZ7"/>
<protein>
    <recommendedName>
        <fullName evidence="7">Mediator of RNA polymerase II transcription subunit 14</fullName>
    </recommendedName>
    <alternativeName>
        <fullName evidence="7">Mediator complex subunit 14</fullName>
    </alternativeName>
</protein>
<evidence type="ECO:0000256" key="7">
    <source>
        <dbReference type="RuleBase" id="RU365082"/>
    </source>
</evidence>
<dbReference type="Proteomes" id="UP000887565">
    <property type="component" value="Unplaced"/>
</dbReference>
<dbReference type="InterPro" id="IPR055113">
    <property type="entry name" value="Med14_RM2"/>
</dbReference>
<sequence>MSDDEDIFDAVSPQQQIAPLPCVPPNQGPVSIPLSVLLDFAVQKVYQELTIKIQLLPNMSDLDSILWNFLVAISCFLSQQCSYFVETADSLYQLSRENLSDARLPVFQIPAAVEVLTLGTYSRLPLSLRTRFVPDDPIKPKEQACVLQRLNQIIIYKLINQSQNLPVKYRIKNGVVTFRVENEFESSLTLLGETSDLPWTLLNLKILVEDYDIGEGTDLVHPQQVHYLHQVVQTRIEASSTPIIEMFNILHSFCLSLRLDVLCCQTSKLIYDRLNDNVSIGEYRNGQKLVILYWKDMGGDLPVKTQSQPFTPIQYKIVIDIVTASNNMKTLRINHVPSSNADLPMVKDYEGENGIEFILLINALAVDIQL</sequence>
<proteinExistence type="inferred from homology"/>